<feature type="transmembrane region" description="Helical" evidence="1">
    <location>
        <begin position="224"/>
        <end position="242"/>
    </location>
</feature>
<dbReference type="EMBL" id="KN716267">
    <property type="protein sequence ID" value="KJH48454.1"/>
    <property type="molecule type" value="Genomic_DNA"/>
</dbReference>
<dbReference type="Gene3D" id="1.20.1070.10">
    <property type="entry name" value="Rhodopsin 7-helix transmembrane proteins"/>
    <property type="match status" value="1"/>
</dbReference>
<proteinExistence type="predicted"/>
<accession>A0A0D8XXF9</accession>
<evidence type="ECO:0000256" key="1">
    <source>
        <dbReference type="SAM" id="Phobius"/>
    </source>
</evidence>
<reference evidence="2 3" key="1">
    <citation type="submission" date="2013-11" db="EMBL/GenBank/DDBJ databases">
        <title>Draft genome of the bovine lungworm Dictyocaulus viviparus.</title>
        <authorList>
            <person name="Mitreva M."/>
        </authorList>
    </citation>
    <scope>NUCLEOTIDE SEQUENCE [LARGE SCALE GENOMIC DNA]</scope>
    <source>
        <strain evidence="2 3">HannoverDv2000</strain>
    </source>
</reference>
<sequence>MNSNYRYSLVFPITTKKALVGSGYLVLGLFGVCLNLSTLSILPECEQSLGRPLLIFFSIQLFIAIGTLIFVAIPVPCMIATNRPYIMNPLLSGAPGLLICFTLVASFVLQFCICMYRSVRIVFNRTTQCLFPDVVMQIIIGVAFLLSVHISVTITQSTNVRRFSLIHLNWQQSDHEYISLLTVVVYFSLASLMFYALSIFHLLYEHIYDKNQYKDSTIAMKTQLLCLICDIIFATLLMLPRIDEPSKYPNLTILHSILNIIGAALWPTAYIIMYSKKVRTELCFRTFLMCSACSRNKNTPSQNNRIRVV</sequence>
<evidence type="ECO:0000313" key="3">
    <source>
        <dbReference type="Proteomes" id="UP000053766"/>
    </source>
</evidence>
<feature type="transmembrane region" description="Helical" evidence="1">
    <location>
        <begin position="93"/>
        <end position="113"/>
    </location>
</feature>
<feature type="transmembrane region" description="Helical" evidence="1">
    <location>
        <begin position="20"/>
        <end position="42"/>
    </location>
</feature>
<keyword evidence="3" id="KW-1185">Reference proteome</keyword>
<feature type="transmembrane region" description="Helical" evidence="1">
    <location>
        <begin position="254"/>
        <end position="275"/>
    </location>
</feature>
<keyword evidence="1" id="KW-0472">Membrane</keyword>
<reference evidence="3" key="2">
    <citation type="journal article" date="2016" name="Sci. Rep.">
        <title>Dictyocaulus viviparus genome, variome and transcriptome elucidate lungworm biology and support future intervention.</title>
        <authorList>
            <person name="McNulty S.N."/>
            <person name="Strube C."/>
            <person name="Rosa B.A."/>
            <person name="Martin J.C."/>
            <person name="Tyagi R."/>
            <person name="Choi Y.J."/>
            <person name="Wang Q."/>
            <person name="Hallsworth Pepin K."/>
            <person name="Zhang X."/>
            <person name="Ozersky P."/>
            <person name="Wilson R.K."/>
            <person name="Sternberg P.W."/>
            <person name="Gasser R.B."/>
            <person name="Mitreva M."/>
        </authorList>
    </citation>
    <scope>NUCLEOTIDE SEQUENCE [LARGE SCALE GENOMIC DNA]</scope>
    <source>
        <strain evidence="3">HannoverDv2000</strain>
    </source>
</reference>
<feature type="transmembrane region" description="Helical" evidence="1">
    <location>
        <begin position="54"/>
        <end position="73"/>
    </location>
</feature>
<gene>
    <name evidence="2" type="ORF">DICVIV_05424</name>
</gene>
<evidence type="ECO:0008006" key="4">
    <source>
        <dbReference type="Google" id="ProtNLM"/>
    </source>
</evidence>
<keyword evidence="1" id="KW-1133">Transmembrane helix</keyword>
<dbReference type="AlphaFoldDB" id="A0A0D8XXF9"/>
<organism evidence="2 3">
    <name type="scientific">Dictyocaulus viviparus</name>
    <name type="common">Bovine lungworm</name>
    <dbReference type="NCBI Taxonomy" id="29172"/>
    <lineage>
        <taxon>Eukaryota</taxon>
        <taxon>Metazoa</taxon>
        <taxon>Ecdysozoa</taxon>
        <taxon>Nematoda</taxon>
        <taxon>Chromadorea</taxon>
        <taxon>Rhabditida</taxon>
        <taxon>Rhabditina</taxon>
        <taxon>Rhabditomorpha</taxon>
        <taxon>Strongyloidea</taxon>
        <taxon>Metastrongylidae</taxon>
        <taxon>Dictyocaulus</taxon>
    </lineage>
</organism>
<name>A0A0D8XXF9_DICVI</name>
<feature type="transmembrane region" description="Helical" evidence="1">
    <location>
        <begin position="134"/>
        <end position="157"/>
    </location>
</feature>
<keyword evidence="1" id="KW-0812">Transmembrane</keyword>
<evidence type="ECO:0000313" key="2">
    <source>
        <dbReference type="EMBL" id="KJH48454.1"/>
    </source>
</evidence>
<dbReference type="Proteomes" id="UP000053766">
    <property type="component" value="Unassembled WGS sequence"/>
</dbReference>
<dbReference type="OrthoDB" id="5807375at2759"/>
<feature type="transmembrane region" description="Helical" evidence="1">
    <location>
        <begin position="177"/>
        <end position="203"/>
    </location>
</feature>
<protein>
    <recommendedName>
        <fullName evidence="4">G-protein coupled receptors family 1 profile domain-containing protein</fullName>
    </recommendedName>
</protein>